<dbReference type="CDD" id="cd06267">
    <property type="entry name" value="PBP1_LacI_sugar_binding-like"/>
    <property type="match status" value="1"/>
</dbReference>
<dbReference type="STRING" id="1313304.CALK_1479"/>
<keyword evidence="6" id="KW-1185">Reference proteome</keyword>
<dbReference type="Pfam" id="PF13377">
    <property type="entry name" value="Peripla_BP_3"/>
    <property type="match status" value="1"/>
</dbReference>
<dbReference type="GO" id="GO:0000976">
    <property type="term" value="F:transcription cis-regulatory region binding"/>
    <property type="evidence" value="ECO:0007669"/>
    <property type="project" value="TreeGrafter"/>
</dbReference>
<protein>
    <submittedName>
        <fullName evidence="5">Transcriptional regulator</fullName>
    </submittedName>
</protein>
<dbReference type="Gene3D" id="3.40.50.2300">
    <property type="match status" value="2"/>
</dbReference>
<keyword evidence="3" id="KW-0804">Transcription</keyword>
<dbReference type="EMBL" id="ASJR01000011">
    <property type="protein sequence ID" value="ERP31615.1"/>
    <property type="molecule type" value="Genomic_DNA"/>
</dbReference>
<organism evidence="5 6">
    <name type="scientific">Chitinivibrio alkaliphilus ACht1</name>
    <dbReference type="NCBI Taxonomy" id="1313304"/>
    <lineage>
        <taxon>Bacteria</taxon>
        <taxon>Pseudomonadati</taxon>
        <taxon>Fibrobacterota</taxon>
        <taxon>Chitinivibrionia</taxon>
        <taxon>Chitinivibrionales</taxon>
        <taxon>Chitinivibrionaceae</taxon>
        <taxon>Chitinivibrio</taxon>
    </lineage>
</organism>
<evidence type="ECO:0000313" key="5">
    <source>
        <dbReference type="EMBL" id="ERP31615.1"/>
    </source>
</evidence>
<dbReference type="SUPFAM" id="SSF53822">
    <property type="entry name" value="Periplasmic binding protein-like I"/>
    <property type="match status" value="1"/>
</dbReference>
<proteinExistence type="predicted"/>
<name>U7DB28_9BACT</name>
<feature type="domain" description="Transcriptional regulator LacI/GalR-like sensor" evidence="4">
    <location>
        <begin position="131"/>
        <end position="286"/>
    </location>
</feature>
<evidence type="ECO:0000259" key="4">
    <source>
        <dbReference type="Pfam" id="PF13377"/>
    </source>
</evidence>
<comment type="caution">
    <text evidence="5">The sequence shown here is derived from an EMBL/GenBank/DDBJ whole genome shotgun (WGS) entry which is preliminary data.</text>
</comment>
<accession>U7DB28</accession>
<keyword evidence="2" id="KW-0238">DNA-binding</keyword>
<gene>
    <name evidence="5" type="ORF">CALK_1479</name>
</gene>
<dbReference type="PANTHER" id="PTHR30146:SF24">
    <property type="entry name" value="XYLOSE OPERON REGULATORY PROTEIN"/>
    <property type="match status" value="1"/>
</dbReference>
<dbReference type="Proteomes" id="UP000017148">
    <property type="component" value="Unassembled WGS sequence"/>
</dbReference>
<dbReference type="InterPro" id="IPR028082">
    <property type="entry name" value="Peripla_BP_I"/>
</dbReference>
<keyword evidence="1" id="KW-0805">Transcription regulation</keyword>
<evidence type="ECO:0000256" key="1">
    <source>
        <dbReference type="ARBA" id="ARBA00023015"/>
    </source>
</evidence>
<dbReference type="eggNOG" id="COG1609">
    <property type="taxonomic scope" value="Bacteria"/>
</dbReference>
<evidence type="ECO:0000256" key="3">
    <source>
        <dbReference type="ARBA" id="ARBA00023163"/>
    </source>
</evidence>
<dbReference type="PANTHER" id="PTHR30146">
    <property type="entry name" value="LACI-RELATED TRANSCRIPTIONAL REPRESSOR"/>
    <property type="match status" value="1"/>
</dbReference>
<dbReference type="InterPro" id="IPR046335">
    <property type="entry name" value="LacI/GalR-like_sensor"/>
</dbReference>
<dbReference type="GO" id="GO:0003700">
    <property type="term" value="F:DNA-binding transcription factor activity"/>
    <property type="evidence" value="ECO:0007669"/>
    <property type="project" value="TreeGrafter"/>
</dbReference>
<dbReference type="AlphaFoldDB" id="U7DB28"/>
<sequence length="359" mass="39679">MKQSKTSFGNIPTVKKIAVIISQMEEACQSLIWDGIYQTAQKKGVTVVAFPALSGNSIISHYPLIADFINGGNFTDVILFSGAMSEYTNWSVVERYVDTIELPVVSIGGMLKNAQSSIVVDNKDGIIQLVSHLAQHHEKKRIGFLKGPESNDEALERLDAYIAGLKENHLSYDSSIIFQGSFSAESGRDAARTIVKRNISLDALVCADDESAIGAIKEFQRHNIHPPTDIIVTGFDDVPQAEMFSPSLTTVRQPFYEMGVAAVEAVLNHGGRSVIVKPTIFVPRNSCGCIHHSVQEFRKTLPRMDNDTPPSPARIVATLEPVIKESLKTMRYYSAESITTYRHFLENAIKKYIMTFLAP</sequence>
<evidence type="ECO:0000256" key="2">
    <source>
        <dbReference type="ARBA" id="ARBA00023125"/>
    </source>
</evidence>
<dbReference type="RefSeq" id="WP_022636934.1">
    <property type="nucleotide sequence ID" value="NZ_ASJR01000011.1"/>
</dbReference>
<dbReference type="OrthoDB" id="9788209at2"/>
<reference evidence="5 6" key="1">
    <citation type="journal article" date="2013" name="Environ. Microbiol.">
        <title>Genome analysis of Chitinivibrio alkaliphilus gen. nov., sp. nov., a novel extremely haloalkaliphilic anaerobic chitinolytic bacterium from the candidate phylum Termite Group 3.</title>
        <authorList>
            <person name="Sorokin D.Y."/>
            <person name="Gumerov V.M."/>
            <person name="Rakitin A.L."/>
            <person name="Beletsky A.V."/>
            <person name="Damste J.S."/>
            <person name="Muyzer G."/>
            <person name="Mardanov A.V."/>
            <person name="Ravin N.V."/>
        </authorList>
    </citation>
    <scope>NUCLEOTIDE SEQUENCE [LARGE SCALE GENOMIC DNA]</scope>
    <source>
        <strain evidence="5 6">ACht1</strain>
    </source>
</reference>
<evidence type="ECO:0000313" key="6">
    <source>
        <dbReference type="Proteomes" id="UP000017148"/>
    </source>
</evidence>